<accession>A0A0Z8GG26</accession>
<dbReference type="RefSeq" id="WP_044758411.1">
    <property type="nucleotide sequence ID" value="NZ_CECY01000006.1"/>
</dbReference>
<dbReference type="Proteomes" id="UP000072083">
    <property type="component" value="Unassembled WGS sequence"/>
</dbReference>
<protein>
    <submittedName>
        <fullName evidence="1">Uncharacterized protein</fullName>
    </submittedName>
</protein>
<evidence type="ECO:0000313" key="1">
    <source>
        <dbReference type="EMBL" id="CYU98078.1"/>
    </source>
</evidence>
<gene>
    <name evidence="1" type="ORF">ERS132406_01252</name>
</gene>
<reference evidence="1 2" key="1">
    <citation type="submission" date="2016-02" db="EMBL/GenBank/DDBJ databases">
        <authorList>
            <consortium name="Pathogen Informatics"/>
        </authorList>
    </citation>
    <scope>NUCLEOTIDE SEQUENCE [LARGE SCALE GENOMIC DNA]</scope>
    <source>
        <strain evidence="1 2">LSS44</strain>
    </source>
</reference>
<proteinExistence type="predicted"/>
<name>A0A0Z8GG26_STRSU</name>
<dbReference type="EMBL" id="FIGZ01000012">
    <property type="protein sequence ID" value="CYU98078.1"/>
    <property type="molecule type" value="Genomic_DNA"/>
</dbReference>
<evidence type="ECO:0000313" key="2">
    <source>
        <dbReference type="Proteomes" id="UP000072083"/>
    </source>
</evidence>
<dbReference type="AlphaFoldDB" id="A0A0Z8GG26"/>
<sequence length="196" mass="21619">MSKVFDVLQDFEQFEITNGQFRPLVSGQLGTAERLGCTGSISVEAESKTVTKKCEGNVTKEVTIIQKLNATVSMHMPVAILRKVFGLTNDKLKTGVYGLTSKPKVSSGALTWDMYDLGRENHKLIAFPNISWTSPFKINVTNGEEEIAEIETTFSAFADENGFFYYEAIEGDGVATDVVSGWNKTFTPTLVKKVEL</sequence>
<organism evidence="1 2">
    <name type="scientific">Streptococcus suis</name>
    <dbReference type="NCBI Taxonomy" id="1307"/>
    <lineage>
        <taxon>Bacteria</taxon>
        <taxon>Bacillati</taxon>
        <taxon>Bacillota</taxon>
        <taxon>Bacilli</taxon>
        <taxon>Lactobacillales</taxon>
        <taxon>Streptococcaceae</taxon>
        <taxon>Streptococcus</taxon>
    </lineage>
</organism>